<keyword evidence="2" id="KW-1185">Reference proteome</keyword>
<organism evidence="1 2">
    <name type="scientific">Naganishia cerealis</name>
    <dbReference type="NCBI Taxonomy" id="610337"/>
    <lineage>
        <taxon>Eukaryota</taxon>
        <taxon>Fungi</taxon>
        <taxon>Dikarya</taxon>
        <taxon>Basidiomycota</taxon>
        <taxon>Agaricomycotina</taxon>
        <taxon>Tremellomycetes</taxon>
        <taxon>Filobasidiales</taxon>
        <taxon>Filobasidiaceae</taxon>
        <taxon>Naganishia</taxon>
    </lineage>
</organism>
<comment type="caution">
    <text evidence="1">The sequence shown here is derived from an EMBL/GenBank/DDBJ whole genome shotgun (WGS) entry which is preliminary data.</text>
</comment>
<reference evidence="1" key="1">
    <citation type="submission" date="2023-04" db="EMBL/GenBank/DDBJ databases">
        <title>Draft Genome sequencing of Naganishia species isolated from polar environments using Oxford Nanopore Technology.</title>
        <authorList>
            <person name="Leo P."/>
            <person name="Venkateswaran K."/>
        </authorList>
    </citation>
    <scope>NUCLEOTIDE SEQUENCE</scope>
    <source>
        <strain evidence="1">MNA-CCFEE 5261</strain>
    </source>
</reference>
<dbReference type="Proteomes" id="UP001241377">
    <property type="component" value="Unassembled WGS sequence"/>
</dbReference>
<proteinExistence type="predicted"/>
<gene>
    <name evidence="1" type="ORF">QFC19_005646</name>
</gene>
<evidence type="ECO:0000313" key="2">
    <source>
        <dbReference type="Proteomes" id="UP001241377"/>
    </source>
</evidence>
<sequence>MDVRTILRVYDLHDLASSVSDIENDVALLLEWLNPASSPPLGPAQPSPRVKAAIRRCLKDQESQVDFIRLYANSLRSSVPGTLETALEAGNFDDLMALVDTYVSYFRLCIDYLGLEQAATQIFYRSLRAMFRAGLLLQKSSFSKMLSSYLEKNLVIPLATLPEAHKKIQLLAHIGMSEEVAALVTSLAINRIRNYVRSTCAGVWDRPVLQNLNRWVESQLHCFHTIDPSFAPLHHLVKVAHTELVLTRIIELFNLVAAYPHSSVALQELHECVLLTGESAAEKLSHRAKLVDAFIEQCNQKLLHSGANTVEVITTYAATIRSFLVIDPKGVLLDKVVRPIRRYLKGREDIIITLVHGLLDDGEANPLHELARELRRGLSVPVQVGDEDMSQWMPDPIDALPDFKKGKVTDIIESLISIFDLKDIFISEFTQIFGNRLINLHDYDTLPIQQQLDLLKLKFGAEEFSTLDVMIRDVINSRQTNTDISGNLPFHSLILSHMYWTSVSENISDVDHFDLSHLKSYFETYNDKFKKNKRGRSLELVPSLGQVTLEIETQGSTQTFGVSPSEAAVVLEFGSNVSQLSIADICSRLNMQQYPARTALDAWVKRGVLVEKSPDVFTAVD</sequence>
<name>A0ACC2VP11_9TREE</name>
<dbReference type="EMBL" id="JASBWR010000064">
    <property type="protein sequence ID" value="KAJ9100292.1"/>
    <property type="molecule type" value="Genomic_DNA"/>
</dbReference>
<accession>A0ACC2VP11</accession>
<protein>
    <submittedName>
        <fullName evidence="1">Uncharacterized protein</fullName>
    </submittedName>
</protein>
<evidence type="ECO:0000313" key="1">
    <source>
        <dbReference type="EMBL" id="KAJ9100292.1"/>
    </source>
</evidence>